<evidence type="ECO:0000313" key="2">
    <source>
        <dbReference type="EMBL" id="MBC2669946.1"/>
    </source>
</evidence>
<proteinExistence type="predicted"/>
<comment type="caution">
    <text evidence="2">The sequence shown here is derived from an EMBL/GenBank/DDBJ whole genome shotgun (WGS) entry which is preliminary data.</text>
</comment>
<accession>A0A7X1FZR6</accession>
<keyword evidence="3" id="KW-1185">Reference proteome</keyword>
<dbReference type="Proteomes" id="UP000551327">
    <property type="component" value="Unassembled WGS sequence"/>
</dbReference>
<feature type="region of interest" description="Disordered" evidence="1">
    <location>
        <begin position="138"/>
        <end position="167"/>
    </location>
</feature>
<evidence type="ECO:0008006" key="4">
    <source>
        <dbReference type="Google" id="ProtNLM"/>
    </source>
</evidence>
<sequence>MTQPTARRRLPAFHPVPLRTRGDGWTPPRQARFIGHLAETRCVRTAAARVGLSRESAYRLRRRAGAEGFAAAWDIALGRAPRSRPAPLRKVTVAGLLHRLEQGTLRPVLHRGQLSHVVERADNSALLALLARHARAAGRRDQADRTAGTKTRGRCQRPCPWPPVPPI</sequence>
<feature type="compositionally biased region" description="Basic residues" evidence="1">
    <location>
        <begin position="1"/>
        <end position="11"/>
    </location>
</feature>
<reference evidence="2 3" key="1">
    <citation type="submission" date="2020-08" db="EMBL/GenBank/DDBJ databases">
        <title>The genome sequence of type strain Novosphingobium piscinae KCTC 42194.</title>
        <authorList>
            <person name="Liu Y."/>
        </authorList>
    </citation>
    <scope>NUCLEOTIDE SEQUENCE [LARGE SCALE GENOMIC DNA]</scope>
    <source>
        <strain evidence="2 3">KCTC 42194</strain>
    </source>
</reference>
<dbReference type="EMBL" id="JACLAX010000012">
    <property type="protein sequence ID" value="MBC2669946.1"/>
    <property type="molecule type" value="Genomic_DNA"/>
</dbReference>
<name>A0A7X1FZR6_9SPHN</name>
<feature type="region of interest" description="Disordered" evidence="1">
    <location>
        <begin position="1"/>
        <end position="24"/>
    </location>
</feature>
<dbReference type="AlphaFoldDB" id="A0A7X1FZR6"/>
<gene>
    <name evidence="2" type="ORF">H7F53_12390</name>
</gene>
<dbReference type="RefSeq" id="WP_185679812.1">
    <property type="nucleotide sequence ID" value="NZ_JACLAX010000012.1"/>
</dbReference>
<evidence type="ECO:0000313" key="3">
    <source>
        <dbReference type="Proteomes" id="UP000551327"/>
    </source>
</evidence>
<organism evidence="2 3">
    <name type="scientific">Novosphingobium piscinae</name>
    <dbReference type="NCBI Taxonomy" id="1507448"/>
    <lineage>
        <taxon>Bacteria</taxon>
        <taxon>Pseudomonadati</taxon>
        <taxon>Pseudomonadota</taxon>
        <taxon>Alphaproteobacteria</taxon>
        <taxon>Sphingomonadales</taxon>
        <taxon>Sphingomonadaceae</taxon>
        <taxon>Novosphingobium</taxon>
    </lineage>
</organism>
<evidence type="ECO:0000256" key="1">
    <source>
        <dbReference type="SAM" id="MobiDB-lite"/>
    </source>
</evidence>
<protein>
    <recommendedName>
        <fullName evidence="4">Helix-turn-helix domain-containing protein</fullName>
    </recommendedName>
</protein>